<dbReference type="OrthoDB" id="102112at2"/>
<feature type="transmembrane region" description="Helical" evidence="2">
    <location>
        <begin position="356"/>
        <end position="375"/>
    </location>
</feature>
<feature type="transmembrane region" description="Helical" evidence="2">
    <location>
        <begin position="42"/>
        <end position="63"/>
    </location>
</feature>
<reference evidence="3 4" key="1">
    <citation type="submission" date="2019-07" db="EMBL/GenBank/DDBJ databases">
        <title>Genomic Encyclopedia of Archaeal and Bacterial Type Strains, Phase II (KMG-II): from individual species to whole genera.</title>
        <authorList>
            <person name="Goeker M."/>
        </authorList>
    </citation>
    <scope>NUCLEOTIDE SEQUENCE [LARGE SCALE GENOMIC DNA]</scope>
    <source>
        <strain evidence="3 4">ATCC BAA-1854</strain>
    </source>
</reference>
<evidence type="ECO:0000256" key="2">
    <source>
        <dbReference type="SAM" id="Phobius"/>
    </source>
</evidence>
<feature type="transmembrane region" description="Helical" evidence="2">
    <location>
        <begin position="381"/>
        <end position="399"/>
    </location>
</feature>
<proteinExistence type="predicted"/>
<feature type="transmembrane region" description="Helical" evidence="2">
    <location>
        <begin position="243"/>
        <end position="263"/>
    </location>
</feature>
<feature type="region of interest" description="Disordered" evidence="1">
    <location>
        <begin position="1"/>
        <end position="28"/>
    </location>
</feature>
<dbReference type="Proteomes" id="UP000317010">
    <property type="component" value="Unassembled WGS sequence"/>
</dbReference>
<feature type="transmembrane region" description="Helical" evidence="2">
    <location>
        <begin position="322"/>
        <end position="344"/>
    </location>
</feature>
<organism evidence="3 4">
    <name type="scientific">Mucilaginibacter frigoritolerans</name>
    <dbReference type="NCBI Taxonomy" id="652788"/>
    <lineage>
        <taxon>Bacteria</taxon>
        <taxon>Pseudomonadati</taxon>
        <taxon>Bacteroidota</taxon>
        <taxon>Sphingobacteriia</taxon>
        <taxon>Sphingobacteriales</taxon>
        <taxon>Sphingobacteriaceae</taxon>
        <taxon>Mucilaginibacter</taxon>
    </lineage>
</organism>
<sequence length="675" mass="76177">MSDKKTNSDNPEITPESQNDPGDSTSNQPVANNKVWSWYKKLAFRILFVFLLAMCIPFTSNWYKNLFTLDWLHPHYRDIYDIARFQPSFKQFFSGKGDNEDSAFPVGNEGNPGDKNGNKGEEHRHHNRGGDSTQSGNGGGFAGGNHNGFGRHHHHGDSTQAGRSGDSLAGTGIRPHHHRGDSTKTDTGRTQRFAAHHGSGRNKIGPNGDADHDSTAAAFTGKKHGRNGNDSAPPPDRNFLADYADWGIAFLIGVAGGLIWTLVDWKSKNYNILYYWIRVVVRYRAGIGIIGFGFTKLFPTQMPYPSLGLLNSNFGDFTAQKIYWMSVGIVPWYQVFGGVVEIAAGTMLFFRRTTTFGAILLAGALGDITYVNYAYDGGVHVYAFYFVFLALILFADDIPKLYNLLILERYTVPVRVYPDFRKPWLKYARIGLKLLTFIIFFVILTYTEVINFKYDPYKQPATAGLKQLRGNYHVTEFKINGQEIPYNPLDTVRWQEATFENWTTLTFKVNHPVLIDPSNGGGSPMKDIQRTFEITGVAGGQRAFHYYADTIDKVLYLQDKNAITLRGNRGTRGRNRSNTEKKPTDNWISKTALQHIGDEKKMIDEHAWSTRRDREFAAKGPEPKRNRMILKYSTTDGARVILSGINEKKDLIYVVLDRYKRKYTLPASTLSAGKY</sequence>
<feature type="transmembrane region" description="Helical" evidence="2">
    <location>
        <begin position="283"/>
        <end position="302"/>
    </location>
</feature>
<feature type="compositionally biased region" description="Polar residues" evidence="1">
    <location>
        <begin position="8"/>
        <end position="28"/>
    </location>
</feature>
<name>A0A562TQ15_9SPHI</name>
<gene>
    <name evidence="3" type="ORF">JN11_04398</name>
</gene>
<keyword evidence="2" id="KW-1133">Transmembrane helix</keyword>
<comment type="caution">
    <text evidence="3">The sequence shown here is derived from an EMBL/GenBank/DDBJ whole genome shotgun (WGS) entry which is preliminary data.</text>
</comment>
<keyword evidence="2" id="KW-0812">Transmembrane</keyword>
<feature type="compositionally biased region" description="Basic and acidic residues" evidence="1">
    <location>
        <begin position="180"/>
        <end position="189"/>
    </location>
</feature>
<feature type="compositionally biased region" description="Gly residues" evidence="1">
    <location>
        <begin position="136"/>
        <end position="147"/>
    </location>
</feature>
<evidence type="ECO:0000313" key="3">
    <source>
        <dbReference type="EMBL" id="TWI95284.1"/>
    </source>
</evidence>
<evidence type="ECO:0008006" key="5">
    <source>
        <dbReference type="Google" id="ProtNLM"/>
    </source>
</evidence>
<accession>A0A562TQ15</accession>
<dbReference type="AlphaFoldDB" id="A0A562TQ15"/>
<evidence type="ECO:0000313" key="4">
    <source>
        <dbReference type="Proteomes" id="UP000317010"/>
    </source>
</evidence>
<dbReference type="RefSeq" id="WP_144916064.1">
    <property type="nucleotide sequence ID" value="NZ_VLLI01000016.1"/>
</dbReference>
<feature type="transmembrane region" description="Helical" evidence="2">
    <location>
        <begin position="430"/>
        <end position="447"/>
    </location>
</feature>
<feature type="region of interest" description="Disordered" evidence="1">
    <location>
        <begin position="96"/>
        <end position="234"/>
    </location>
</feature>
<dbReference type="EMBL" id="VLLI01000016">
    <property type="protein sequence ID" value="TWI95284.1"/>
    <property type="molecule type" value="Genomic_DNA"/>
</dbReference>
<keyword evidence="4" id="KW-1185">Reference proteome</keyword>
<protein>
    <recommendedName>
        <fullName evidence="5">DoxX-like protein</fullName>
    </recommendedName>
</protein>
<evidence type="ECO:0000256" key="1">
    <source>
        <dbReference type="SAM" id="MobiDB-lite"/>
    </source>
</evidence>
<keyword evidence="2" id="KW-0472">Membrane</keyword>